<dbReference type="STRING" id="479435.Kfla_4204"/>
<proteinExistence type="inferred from homology"/>
<comment type="similarity">
    <text evidence="1">Belongs to the AHA1 family.</text>
</comment>
<dbReference type="KEGG" id="kfl:Kfla_4204"/>
<evidence type="ECO:0000259" key="2">
    <source>
        <dbReference type="Pfam" id="PF08327"/>
    </source>
</evidence>
<dbReference type="eggNOG" id="COG3832">
    <property type="taxonomic scope" value="Bacteria"/>
</dbReference>
<name>D2PTW0_KRIFD</name>
<dbReference type="RefSeq" id="WP_012921797.1">
    <property type="nucleotide sequence ID" value="NC_013729.1"/>
</dbReference>
<dbReference type="SUPFAM" id="SSF55961">
    <property type="entry name" value="Bet v1-like"/>
    <property type="match status" value="1"/>
</dbReference>
<reference evidence="4" key="1">
    <citation type="submission" date="2009-09" db="EMBL/GenBank/DDBJ databases">
        <title>The complete genome of Kribbella flavida DSM 17836.</title>
        <authorList>
            <consortium name="US DOE Joint Genome Institute (JGI-PGF)"/>
            <person name="Lucas S."/>
            <person name="Copeland A."/>
            <person name="Lapidus A."/>
            <person name="Glavina del Rio T."/>
            <person name="Dalin E."/>
            <person name="Tice H."/>
            <person name="Bruce D."/>
            <person name="Goodwin L."/>
            <person name="Pitluck S."/>
            <person name="Kyrpides N."/>
            <person name="Mavromatis K."/>
            <person name="Ivanova N."/>
            <person name="Saunders E."/>
            <person name="Brettin T."/>
            <person name="Detter J.C."/>
            <person name="Han C."/>
            <person name="Larimer F."/>
            <person name="Land M."/>
            <person name="Hauser L."/>
            <person name="Markowitz V."/>
            <person name="Cheng J.-F."/>
            <person name="Hugenholtz P."/>
            <person name="Woyke T."/>
            <person name="Wu D."/>
            <person name="Pukall R."/>
            <person name="Klenk H.-P."/>
            <person name="Eisen J.A."/>
        </authorList>
    </citation>
    <scope>NUCLEOTIDE SEQUENCE [LARGE SCALE GENOMIC DNA]</scope>
    <source>
        <strain evidence="4">DSM 17836 / JCM 10339 / NBRC 14399</strain>
    </source>
</reference>
<dbReference type="Proteomes" id="UP000007967">
    <property type="component" value="Chromosome"/>
</dbReference>
<reference evidence="3 4" key="2">
    <citation type="journal article" date="2010" name="Stand. Genomic Sci.">
        <title>Complete genome sequence of Kribbella flavida type strain (IFO 14399).</title>
        <authorList>
            <person name="Pukall R."/>
            <person name="Lapidus A."/>
            <person name="Glavina Del Rio T."/>
            <person name="Copeland A."/>
            <person name="Tice H."/>
            <person name="Cheng J.-F."/>
            <person name="Lucas S."/>
            <person name="Chen F."/>
            <person name="Nolan M."/>
            <person name="LaButti K."/>
            <person name="Pati A."/>
            <person name="Ivanova N."/>
            <person name="Mavrommatis K."/>
            <person name="Mikhailova N."/>
            <person name="Pitluck S."/>
            <person name="Bruce D."/>
            <person name="Goodwin L."/>
            <person name="Land M."/>
            <person name="Hauser L."/>
            <person name="Chang Y.-J."/>
            <person name="Jeffries C.D."/>
            <person name="Chen A."/>
            <person name="Palaniappan K."/>
            <person name="Chain P."/>
            <person name="Rohde M."/>
            <person name="Goeker M."/>
            <person name="Bristow J."/>
            <person name="Eisen J.A."/>
            <person name="Markowitz V."/>
            <person name="Hugenholtz P."/>
            <person name="Kyrpides N.C."/>
            <person name="Klenk H.-P."/>
            <person name="Brettin T."/>
        </authorList>
    </citation>
    <scope>NUCLEOTIDE SEQUENCE [LARGE SCALE GENOMIC DNA]</scope>
    <source>
        <strain evidence="4">DSM 17836 / JCM 10339 / NBRC 14399</strain>
    </source>
</reference>
<evidence type="ECO:0000256" key="1">
    <source>
        <dbReference type="ARBA" id="ARBA00006817"/>
    </source>
</evidence>
<dbReference type="AlphaFoldDB" id="D2PTW0"/>
<dbReference type="EMBL" id="CP001736">
    <property type="protein sequence ID" value="ADB33243.1"/>
    <property type="molecule type" value="Genomic_DNA"/>
</dbReference>
<protein>
    <submittedName>
        <fullName evidence="3">Activator of Hsp90 ATPase 1 family protein</fullName>
    </submittedName>
</protein>
<dbReference type="InterPro" id="IPR023393">
    <property type="entry name" value="START-like_dom_sf"/>
</dbReference>
<dbReference type="HOGENOM" id="CLU_108923_3_2_11"/>
<dbReference type="InterPro" id="IPR013538">
    <property type="entry name" value="ASHA1/2-like_C"/>
</dbReference>
<dbReference type="Gene3D" id="3.30.530.20">
    <property type="match status" value="1"/>
</dbReference>
<feature type="domain" description="Activator of Hsp90 ATPase homologue 1/2-like C-terminal" evidence="2">
    <location>
        <begin position="24"/>
        <end position="136"/>
    </location>
</feature>
<accession>D2PTW0</accession>
<sequence>MTDGTLIDDENGKRLVFERHLPHSRTRVWQALVNPEQRAKWFFAGTLDPVADGRVDLKDHGQGITGRVTAVENETLLSFTWNSVDGPNSTVSFQLSDAGNGSTHLVFTHCVNDDCRPMNLLPGWHAIFDDLGLYLEADTVAEQTGRHARLREHYLTTLGQASS</sequence>
<organism evidence="3 4">
    <name type="scientific">Kribbella flavida (strain DSM 17836 / JCM 10339 / NBRC 14399)</name>
    <dbReference type="NCBI Taxonomy" id="479435"/>
    <lineage>
        <taxon>Bacteria</taxon>
        <taxon>Bacillati</taxon>
        <taxon>Actinomycetota</taxon>
        <taxon>Actinomycetes</taxon>
        <taxon>Propionibacteriales</taxon>
        <taxon>Kribbellaceae</taxon>
        <taxon>Kribbella</taxon>
    </lineage>
</organism>
<evidence type="ECO:0000313" key="3">
    <source>
        <dbReference type="EMBL" id="ADB33243.1"/>
    </source>
</evidence>
<keyword evidence="4" id="KW-1185">Reference proteome</keyword>
<dbReference type="Pfam" id="PF08327">
    <property type="entry name" value="AHSA1"/>
    <property type="match status" value="1"/>
</dbReference>
<gene>
    <name evidence="3" type="ordered locus">Kfla_4204</name>
</gene>
<evidence type="ECO:0000313" key="4">
    <source>
        <dbReference type="Proteomes" id="UP000007967"/>
    </source>
</evidence>
<dbReference type="OrthoDB" id="8117292at2"/>